<keyword evidence="4" id="KW-0804">Transcription</keyword>
<dbReference type="InterPro" id="IPR000843">
    <property type="entry name" value="HTH_LacI"/>
</dbReference>
<gene>
    <name evidence="6" type="ORF">EV692_0845</name>
</gene>
<evidence type="ECO:0000313" key="7">
    <source>
        <dbReference type="Proteomes" id="UP000295496"/>
    </source>
</evidence>
<dbReference type="InterPro" id="IPR025997">
    <property type="entry name" value="SBP_2_dom"/>
</dbReference>
<dbReference type="EMBL" id="SMGJ01000002">
    <property type="protein sequence ID" value="TCK70564.1"/>
    <property type="molecule type" value="Genomic_DNA"/>
</dbReference>
<evidence type="ECO:0000256" key="3">
    <source>
        <dbReference type="ARBA" id="ARBA00023125"/>
    </source>
</evidence>
<dbReference type="FunFam" id="1.10.260.40:FF:000008">
    <property type="entry name" value="Fructose repressor (Catabolite repressor/activator)"/>
    <property type="match status" value="1"/>
</dbReference>
<comment type="caution">
    <text evidence="6">The sequence shown here is derived from an EMBL/GenBank/DDBJ whole genome shotgun (WGS) entry which is preliminary data.</text>
</comment>
<dbReference type="RefSeq" id="WP_132300845.1">
    <property type="nucleotide sequence ID" value="NZ_CP170642.1"/>
</dbReference>
<dbReference type="Gene3D" id="3.40.50.2300">
    <property type="match status" value="2"/>
</dbReference>
<dbReference type="NCBIfam" id="NF008452">
    <property type="entry name" value="PRK11303.1"/>
    <property type="match status" value="1"/>
</dbReference>
<dbReference type="Pfam" id="PF00356">
    <property type="entry name" value="LacI"/>
    <property type="match status" value="1"/>
</dbReference>
<organism evidence="6 7">
    <name type="scientific">Lonepinella koalarum</name>
    <dbReference type="NCBI Taxonomy" id="53417"/>
    <lineage>
        <taxon>Bacteria</taxon>
        <taxon>Pseudomonadati</taxon>
        <taxon>Pseudomonadota</taxon>
        <taxon>Gammaproteobacteria</taxon>
        <taxon>Pasteurellales</taxon>
        <taxon>Pasteurellaceae</taxon>
        <taxon>Lonepinella</taxon>
    </lineage>
</organism>
<keyword evidence="7" id="KW-1185">Reference proteome</keyword>
<evidence type="ECO:0000259" key="5">
    <source>
        <dbReference type="PROSITE" id="PS50932"/>
    </source>
</evidence>
<sequence>MKLDELAKLAGVSRTTASYVVNGKAKQYRVSDKTIAKVKALINEHDFKPNVLAASLRAGRSRTIGLIIPDFENISYAKIANQLENRCREKGYQLLIGCSNDNAQNEMGCAKQLLRRKVDALIVSSALASDHPFYAEYANKVPVIGFDRKVNADNVLNVLANDQQDAFQLADKLFQKSYQRVLFLGALPELENSREREMGFREALKVRSKSAEFLYSDHFHKESSAKVFAQWLANNPLPDAIFVTSLTLLQGIFSVLLSQNKAIPKELVIATFGNDDMLDLLENKVICSVQNHHKVVDTLLEMTFKRLQNKSSSDHSILLIRDIICRN</sequence>
<dbReference type="OrthoDB" id="7055227at2"/>
<name>A0A4R1KYP4_9PAST</name>
<dbReference type="SUPFAM" id="SSF47413">
    <property type="entry name" value="lambda repressor-like DNA-binding domains"/>
    <property type="match status" value="1"/>
</dbReference>
<keyword evidence="1" id="KW-0678">Repressor</keyword>
<evidence type="ECO:0000256" key="1">
    <source>
        <dbReference type="ARBA" id="ARBA00022491"/>
    </source>
</evidence>
<feature type="domain" description="HTH lacI-type" evidence="5">
    <location>
        <begin position="1"/>
        <end position="58"/>
    </location>
</feature>
<proteinExistence type="predicted"/>
<dbReference type="GO" id="GO:0000976">
    <property type="term" value="F:transcription cis-regulatory region binding"/>
    <property type="evidence" value="ECO:0007669"/>
    <property type="project" value="TreeGrafter"/>
</dbReference>
<dbReference type="InterPro" id="IPR028082">
    <property type="entry name" value="Peripla_BP_I"/>
</dbReference>
<evidence type="ECO:0000313" key="6">
    <source>
        <dbReference type="EMBL" id="TCK70564.1"/>
    </source>
</evidence>
<keyword evidence="3" id="KW-0238">DNA-binding</keyword>
<reference evidence="6 7" key="1">
    <citation type="submission" date="2019-03" db="EMBL/GenBank/DDBJ databases">
        <title>Genomic Encyclopedia of Type Strains, Phase IV (KMG-IV): sequencing the most valuable type-strain genomes for metagenomic binning, comparative biology and taxonomic classification.</title>
        <authorList>
            <person name="Goeker M."/>
        </authorList>
    </citation>
    <scope>NUCLEOTIDE SEQUENCE [LARGE SCALE GENOMIC DNA]</scope>
    <source>
        <strain evidence="6 7">DSM 10053</strain>
    </source>
</reference>
<dbReference type="SUPFAM" id="SSF53822">
    <property type="entry name" value="Periplasmic binding protein-like I"/>
    <property type="match status" value="1"/>
</dbReference>
<dbReference type="GO" id="GO:0003700">
    <property type="term" value="F:DNA-binding transcription factor activity"/>
    <property type="evidence" value="ECO:0007669"/>
    <property type="project" value="TreeGrafter"/>
</dbReference>
<keyword evidence="2" id="KW-0805">Transcription regulation</keyword>
<dbReference type="AlphaFoldDB" id="A0A4R1KYP4"/>
<dbReference type="PANTHER" id="PTHR30146:SF45">
    <property type="entry name" value="CATABOLITE REPRESSOR_ACTIVATOR"/>
    <property type="match status" value="1"/>
</dbReference>
<dbReference type="PROSITE" id="PS50932">
    <property type="entry name" value="HTH_LACI_2"/>
    <property type="match status" value="1"/>
</dbReference>
<dbReference type="SMART" id="SM00354">
    <property type="entry name" value="HTH_LACI"/>
    <property type="match status" value="1"/>
</dbReference>
<evidence type="ECO:0000256" key="2">
    <source>
        <dbReference type="ARBA" id="ARBA00023015"/>
    </source>
</evidence>
<dbReference type="PANTHER" id="PTHR30146">
    <property type="entry name" value="LACI-RELATED TRANSCRIPTIONAL REPRESSOR"/>
    <property type="match status" value="1"/>
</dbReference>
<protein>
    <submittedName>
        <fullName evidence="6">LacI family transcriptional regulator</fullName>
    </submittedName>
</protein>
<dbReference type="InterPro" id="IPR010982">
    <property type="entry name" value="Lambda_DNA-bd_dom_sf"/>
</dbReference>
<dbReference type="Proteomes" id="UP000295496">
    <property type="component" value="Unassembled WGS sequence"/>
</dbReference>
<dbReference type="Gene3D" id="1.10.260.40">
    <property type="entry name" value="lambda repressor-like DNA-binding domains"/>
    <property type="match status" value="1"/>
</dbReference>
<evidence type="ECO:0000256" key="4">
    <source>
        <dbReference type="ARBA" id="ARBA00023163"/>
    </source>
</evidence>
<accession>A0A4R1KYP4</accession>
<dbReference type="Pfam" id="PF13407">
    <property type="entry name" value="Peripla_BP_4"/>
    <property type="match status" value="1"/>
</dbReference>
<dbReference type="GO" id="GO:0055085">
    <property type="term" value="P:transmembrane transport"/>
    <property type="evidence" value="ECO:0007669"/>
    <property type="project" value="UniProtKB-ARBA"/>
</dbReference>